<keyword evidence="4 5" id="KW-0732">Signal</keyword>
<dbReference type="Proteomes" id="UP000694044">
    <property type="component" value="Unassembled WGS sequence"/>
</dbReference>
<comment type="similarity">
    <text evidence="2 5">Belongs to the RxLR effector family.</text>
</comment>
<dbReference type="Pfam" id="PF16810">
    <property type="entry name" value="RXLR"/>
    <property type="match status" value="1"/>
</dbReference>
<evidence type="ECO:0000256" key="2">
    <source>
        <dbReference type="ARBA" id="ARBA00010400"/>
    </source>
</evidence>
<dbReference type="EMBL" id="JAGDFM010000317">
    <property type="protein sequence ID" value="KAG7379998.1"/>
    <property type="molecule type" value="Genomic_DNA"/>
</dbReference>
<dbReference type="AlphaFoldDB" id="A0A8T1VIK9"/>
<accession>A0A8T1VIK9</accession>
<evidence type="ECO:0000256" key="1">
    <source>
        <dbReference type="ARBA" id="ARBA00004613"/>
    </source>
</evidence>
<keyword evidence="3 5" id="KW-0964">Secreted</keyword>
<comment type="function">
    <text evidence="5">Effector that suppresses plant defense responses during pathogen infection.</text>
</comment>
<protein>
    <recommendedName>
        <fullName evidence="5">RxLR effector protein</fullName>
    </recommendedName>
</protein>
<proteinExistence type="inferred from homology"/>
<feature type="signal peptide" evidence="5">
    <location>
        <begin position="1"/>
        <end position="23"/>
    </location>
</feature>
<evidence type="ECO:0000256" key="4">
    <source>
        <dbReference type="ARBA" id="ARBA00022729"/>
    </source>
</evidence>
<feature type="chain" id="PRO_5045012702" description="RxLR effector protein" evidence="5">
    <location>
        <begin position="24"/>
        <end position="238"/>
    </location>
</feature>
<dbReference type="InterPro" id="IPR031825">
    <property type="entry name" value="RXLR"/>
</dbReference>
<comment type="caution">
    <text evidence="6">The sequence shown here is derived from an EMBL/GenBank/DDBJ whole genome shotgun (WGS) entry which is preliminary data.</text>
</comment>
<evidence type="ECO:0000256" key="3">
    <source>
        <dbReference type="ARBA" id="ARBA00022525"/>
    </source>
</evidence>
<organism evidence="6 7">
    <name type="scientific">Phytophthora pseudosyringae</name>
    <dbReference type="NCBI Taxonomy" id="221518"/>
    <lineage>
        <taxon>Eukaryota</taxon>
        <taxon>Sar</taxon>
        <taxon>Stramenopiles</taxon>
        <taxon>Oomycota</taxon>
        <taxon>Peronosporomycetes</taxon>
        <taxon>Peronosporales</taxon>
        <taxon>Peronosporaceae</taxon>
        <taxon>Phytophthora</taxon>
    </lineage>
</organism>
<comment type="domain">
    <text evidence="5">The RxLR-dEER motif acts to carry the protein into the host cell cytoplasm through binding to cell surface phosphatidylinositol-3-phosphate.</text>
</comment>
<comment type="subcellular location">
    <subcellularLocation>
        <location evidence="1 5">Secreted</location>
    </subcellularLocation>
</comment>
<reference evidence="6" key="1">
    <citation type="submission" date="2021-02" db="EMBL/GenBank/DDBJ databases">
        <authorList>
            <person name="Palmer J.M."/>
        </authorList>
    </citation>
    <scope>NUCLEOTIDE SEQUENCE</scope>
    <source>
        <strain evidence="6">SCRP734</strain>
    </source>
</reference>
<gene>
    <name evidence="6" type="ORF">PHYPSEUDO_007871</name>
</gene>
<evidence type="ECO:0000256" key="5">
    <source>
        <dbReference type="RuleBase" id="RU367124"/>
    </source>
</evidence>
<name>A0A8T1VIK9_9STRA</name>
<keyword evidence="7" id="KW-1185">Reference proteome</keyword>
<evidence type="ECO:0000313" key="7">
    <source>
        <dbReference type="Proteomes" id="UP000694044"/>
    </source>
</evidence>
<sequence length="238" mass="27114">MRLCYIVVATALAFIASRSGTLAMTAESRTSLVRAPGAVGGGRLLRVTTTTEERDVFSQMAEEVSKWVTTTTLLNLGKTDDEVKKILGLEKLSGQTLKTHPKFQVFEEFVSKFRERKVNELLNKDTTTDEVWRLLNLDDLSKKLTTDQLKETDALKFYVQYVNKLDDDIAKFKRADFEPDNSSPQELAVKIHIWAKAKRPPDYVLEIMGKNALKGSENHKYYKEYLQLIKGSKQIVDF</sequence>
<evidence type="ECO:0000313" key="6">
    <source>
        <dbReference type="EMBL" id="KAG7379998.1"/>
    </source>
</evidence>
<dbReference type="OrthoDB" id="97973at2759"/>